<comment type="caution">
    <text evidence="1">The sequence shown here is derived from an EMBL/GenBank/DDBJ whole genome shotgun (WGS) entry which is preliminary data.</text>
</comment>
<feature type="non-terminal residue" evidence="1">
    <location>
        <position position="18"/>
    </location>
</feature>
<keyword evidence="2" id="KW-1185">Reference proteome</keyword>
<proteinExistence type="predicted"/>
<reference evidence="1 2" key="1">
    <citation type="journal article" date="2018" name="Front. Plant Sci.">
        <title>Red Clover (Trifolium pratense) and Zigzag Clover (T. medium) - A Picture of Genomic Similarities and Differences.</title>
        <authorList>
            <person name="Dluhosova J."/>
            <person name="Istvanek J."/>
            <person name="Nedelnik J."/>
            <person name="Repkova J."/>
        </authorList>
    </citation>
    <scope>NUCLEOTIDE SEQUENCE [LARGE SCALE GENOMIC DNA]</scope>
    <source>
        <strain evidence="2">cv. 10/8</strain>
        <tissue evidence="1">Leaf</tissue>
    </source>
</reference>
<dbReference type="EMBL" id="LXQA010829294">
    <property type="protein sequence ID" value="MCI72989.1"/>
    <property type="molecule type" value="Genomic_DNA"/>
</dbReference>
<protein>
    <submittedName>
        <fullName evidence="1">Uncharacterized protein</fullName>
    </submittedName>
</protein>
<evidence type="ECO:0000313" key="2">
    <source>
        <dbReference type="Proteomes" id="UP000265520"/>
    </source>
</evidence>
<name>A0A392UHC5_9FABA</name>
<evidence type="ECO:0000313" key="1">
    <source>
        <dbReference type="EMBL" id="MCI72989.1"/>
    </source>
</evidence>
<organism evidence="1 2">
    <name type="scientific">Trifolium medium</name>
    <dbReference type="NCBI Taxonomy" id="97028"/>
    <lineage>
        <taxon>Eukaryota</taxon>
        <taxon>Viridiplantae</taxon>
        <taxon>Streptophyta</taxon>
        <taxon>Embryophyta</taxon>
        <taxon>Tracheophyta</taxon>
        <taxon>Spermatophyta</taxon>
        <taxon>Magnoliopsida</taxon>
        <taxon>eudicotyledons</taxon>
        <taxon>Gunneridae</taxon>
        <taxon>Pentapetalae</taxon>
        <taxon>rosids</taxon>
        <taxon>fabids</taxon>
        <taxon>Fabales</taxon>
        <taxon>Fabaceae</taxon>
        <taxon>Papilionoideae</taxon>
        <taxon>50 kb inversion clade</taxon>
        <taxon>NPAAA clade</taxon>
        <taxon>Hologalegina</taxon>
        <taxon>IRL clade</taxon>
        <taxon>Trifolieae</taxon>
        <taxon>Trifolium</taxon>
    </lineage>
</organism>
<dbReference type="Proteomes" id="UP000265520">
    <property type="component" value="Unassembled WGS sequence"/>
</dbReference>
<dbReference type="AlphaFoldDB" id="A0A392UHC5"/>
<sequence length="18" mass="2031">MHLWNVVGALQRPNGILL</sequence>
<accession>A0A392UHC5</accession>